<evidence type="ECO:0000256" key="8">
    <source>
        <dbReference type="PIRSR" id="PIRSR628651-51"/>
    </source>
</evidence>
<evidence type="ECO:0000313" key="14">
    <source>
        <dbReference type="EMBL" id="KAB5596329.1"/>
    </source>
</evidence>
<feature type="site" description="Histone H3K4me3 binding" evidence="7">
    <location>
        <position position="279"/>
    </location>
</feature>
<dbReference type="InterPro" id="IPR019786">
    <property type="entry name" value="Zinc_finger_PHD-type_CS"/>
</dbReference>
<dbReference type="SMART" id="SM01408">
    <property type="entry name" value="ING"/>
    <property type="match status" value="1"/>
</dbReference>
<feature type="binding site" evidence="8">
    <location>
        <position position="304"/>
    </location>
    <ligand>
        <name>Zn(2+)</name>
        <dbReference type="ChEBI" id="CHEBI:29105"/>
        <label>1</label>
    </ligand>
</feature>
<feature type="binding site" evidence="8">
    <location>
        <position position="322"/>
    </location>
    <ligand>
        <name>Zn(2+)</name>
        <dbReference type="ChEBI" id="CHEBI:29105"/>
        <label>2</label>
    </ligand>
</feature>
<comment type="subcellular location">
    <subcellularLocation>
        <location evidence="1 10">Nucleus</location>
    </subcellularLocation>
</comment>
<keyword evidence="4 9" id="KW-0863">Zinc-finger</keyword>
<feature type="compositionally biased region" description="Low complexity" evidence="12">
    <location>
        <begin position="217"/>
        <end position="228"/>
    </location>
</feature>
<dbReference type="AlphaFoldDB" id="A0A5N5QXJ1"/>
<sequence>MPLDNLPSEVAFLLNEIKVKDQKCQGGVFCYDTCEQQLNHFLEIQERNKSRMAKAFAHRTGSLSAANPANANPGPKDPFAAGSQLQLQQKIRADQEKVEKLTAQKVALAQRLQSLVMKAAGRVEADLTRVRIASGELPAPQPVVPEPPSEIPSFTVPPTLQIPAASPATIATALPVPATKANEPRSAPAPPPTVDALGSTPNAQLQNKRRRTTTGGASTPIASSPSASVILPGVVPATRRMRPQSARRRPDAESDEDDLDGQGEEIEGGEADATDTALYCFCNERSYGEMIGCDNGSCTIQWFHMDCVGLKPPVPQDMKWYCSNCSENRKDPDVQVAGISPQVVSTKPVRKKGRRA</sequence>
<dbReference type="InterPro" id="IPR001965">
    <property type="entry name" value="Znf_PHD"/>
</dbReference>
<comment type="similarity">
    <text evidence="2 10">Belongs to the ING family.</text>
</comment>
<evidence type="ECO:0000256" key="3">
    <source>
        <dbReference type="ARBA" id="ARBA00022723"/>
    </source>
</evidence>
<feature type="region of interest" description="Disordered" evidence="12">
    <location>
        <begin position="180"/>
        <end position="270"/>
    </location>
</feature>
<keyword evidence="10" id="KW-0156">Chromatin regulator</keyword>
<dbReference type="SUPFAM" id="SSF57903">
    <property type="entry name" value="FYVE/PHD zinc finger"/>
    <property type="match status" value="1"/>
</dbReference>
<keyword evidence="3 8" id="KW-0479">Metal-binding</keyword>
<keyword evidence="6 10" id="KW-0539">Nucleus</keyword>
<feature type="domain" description="PHD-type" evidence="13">
    <location>
        <begin position="277"/>
        <end position="328"/>
    </location>
</feature>
<feature type="region of interest" description="Disordered" evidence="12">
    <location>
        <begin position="333"/>
        <end position="356"/>
    </location>
</feature>
<evidence type="ECO:0000256" key="12">
    <source>
        <dbReference type="SAM" id="MobiDB-lite"/>
    </source>
</evidence>
<evidence type="ECO:0000256" key="11">
    <source>
        <dbReference type="SAM" id="Coils"/>
    </source>
</evidence>
<dbReference type="PROSITE" id="PS01359">
    <property type="entry name" value="ZF_PHD_1"/>
    <property type="match status" value="1"/>
</dbReference>
<organism evidence="14 15">
    <name type="scientific">Ceratobasidium theobromae</name>
    <dbReference type="NCBI Taxonomy" id="1582974"/>
    <lineage>
        <taxon>Eukaryota</taxon>
        <taxon>Fungi</taxon>
        <taxon>Dikarya</taxon>
        <taxon>Basidiomycota</taxon>
        <taxon>Agaricomycotina</taxon>
        <taxon>Agaricomycetes</taxon>
        <taxon>Cantharellales</taxon>
        <taxon>Ceratobasidiaceae</taxon>
        <taxon>Ceratobasidium</taxon>
    </lineage>
</organism>
<accession>A0A5N5QXJ1</accession>
<feature type="binding site" evidence="8">
    <location>
        <position position="293"/>
    </location>
    <ligand>
        <name>Zn(2+)</name>
        <dbReference type="ChEBI" id="CHEBI:29105"/>
        <label>2</label>
    </ligand>
</feature>
<dbReference type="Gene3D" id="6.10.140.1740">
    <property type="match status" value="1"/>
</dbReference>
<comment type="function">
    <text evidence="10">Component of an histone acetyltransferase complex.</text>
</comment>
<evidence type="ECO:0000256" key="2">
    <source>
        <dbReference type="ARBA" id="ARBA00010210"/>
    </source>
</evidence>
<feature type="binding site" evidence="8">
    <location>
        <position position="280"/>
    </location>
    <ligand>
        <name>Zn(2+)</name>
        <dbReference type="ChEBI" id="CHEBI:29105"/>
        <label>1</label>
    </ligand>
</feature>
<feature type="coiled-coil region" evidence="11">
    <location>
        <begin position="84"/>
        <end position="118"/>
    </location>
</feature>
<dbReference type="OrthoDB" id="5411773at2759"/>
<keyword evidence="11" id="KW-0175">Coiled coil</keyword>
<comment type="caution">
    <text evidence="14">The sequence shown here is derived from an EMBL/GenBank/DDBJ whole genome shotgun (WGS) entry which is preliminary data.</text>
</comment>
<comment type="domain">
    <text evidence="10">The PHD-type zinc finger mediates the binding to H3K4me3.</text>
</comment>
<feature type="compositionally biased region" description="Low complexity" evidence="12">
    <location>
        <begin position="65"/>
        <end position="74"/>
    </location>
</feature>
<dbReference type="PANTHER" id="PTHR10333">
    <property type="entry name" value="INHIBITOR OF GROWTH PROTEIN"/>
    <property type="match status" value="1"/>
</dbReference>
<feature type="binding site" evidence="8">
    <location>
        <position position="298"/>
    </location>
    <ligand>
        <name>Zn(2+)</name>
        <dbReference type="ChEBI" id="CHEBI:29105"/>
        <label>2</label>
    </ligand>
</feature>
<evidence type="ECO:0000256" key="5">
    <source>
        <dbReference type="ARBA" id="ARBA00022833"/>
    </source>
</evidence>
<evidence type="ECO:0000256" key="10">
    <source>
        <dbReference type="RuleBase" id="RU361213"/>
    </source>
</evidence>
<dbReference type="EMBL" id="SSOP01000002">
    <property type="protein sequence ID" value="KAB5596329.1"/>
    <property type="molecule type" value="Genomic_DNA"/>
</dbReference>
<dbReference type="InterPro" id="IPR011011">
    <property type="entry name" value="Znf_FYVE_PHD"/>
</dbReference>
<feature type="binding site" evidence="8">
    <location>
        <position position="282"/>
    </location>
    <ligand>
        <name>Zn(2+)</name>
        <dbReference type="ChEBI" id="CHEBI:29105"/>
        <label>1</label>
    </ligand>
</feature>
<feature type="compositionally biased region" description="Acidic residues" evidence="12">
    <location>
        <begin position="253"/>
        <end position="270"/>
    </location>
</feature>
<protein>
    <recommendedName>
        <fullName evidence="10">Chromatin modification-related protein</fullName>
    </recommendedName>
</protein>
<dbReference type="InterPro" id="IPR028651">
    <property type="entry name" value="ING_fam"/>
</dbReference>
<reference evidence="14 15" key="1">
    <citation type="journal article" date="2019" name="Fungal Biol. Biotechnol.">
        <title>Draft genome sequence of fastidious pathogen Ceratobasidium theobromae, which causes vascular-streak dieback in Theobroma cacao.</title>
        <authorList>
            <person name="Ali S.S."/>
            <person name="Asman A."/>
            <person name="Shao J."/>
            <person name="Firmansyah A.P."/>
            <person name="Susilo A.W."/>
            <person name="Rosmana A."/>
            <person name="McMahon P."/>
            <person name="Junaid M."/>
            <person name="Guest D."/>
            <person name="Kheng T.Y."/>
            <person name="Meinhardt L.W."/>
            <person name="Bailey B.A."/>
        </authorList>
    </citation>
    <scope>NUCLEOTIDE SEQUENCE [LARGE SCALE GENOMIC DNA]</scope>
    <source>
        <strain evidence="14 15">CT2</strain>
    </source>
</reference>
<evidence type="ECO:0000256" key="4">
    <source>
        <dbReference type="ARBA" id="ARBA00022771"/>
    </source>
</evidence>
<name>A0A5N5QXJ1_9AGAM</name>
<feature type="region of interest" description="Disordered" evidence="12">
    <location>
        <begin position="55"/>
        <end position="81"/>
    </location>
</feature>
<evidence type="ECO:0000256" key="1">
    <source>
        <dbReference type="ARBA" id="ARBA00004123"/>
    </source>
</evidence>
<dbReference type="CDD" id="cd15505">
    <property type="entry name" value="PHD_ING"/>
    <property type="match status" value="1"/>
</dbReference>
<keyword evidence="5 8" id="KW-0862">Zinc</keyword>
<feature type="binding site" evidence="8">
    <location>
        <position position="325"/>
    </location>
    <ligand>
        <name>Zn(2+)</name>
        <dbReference type="ChEBI" id="CHEBI:29105"/>
        <label>2</label>
    </ligand>
</feature>
<evidence type="ECO:0000256" key="6">
    <source>
        <dbReference type="ARBA" id="ARBA00023242"/>
    </source>
</evidence>
<feature type="site" description="Histone H3K4me3 binding" evidence="7">
    <location>
        <position position="302"/>
    </location>
</feature>
<feature type="site" description="Histone H3K4me3 binding" evidence="7">
    <location>
        <position position="290"/>
    </location>
</feature>
<dbReference type="InterPro" id="IPR013083">
    <property type="entry name" value="Znf_RING/FYVE/PHD"/>
</dbReference>
<keyword evidence="15" id="KW-1185">Reference proteome</keyword>
<dbReference type="GO" id="GO:0006325">
    <property type="term" value="P:chromatin organization"/>
    <property type="evidence" value="ECO:0007669"/>
    <property type="project" value="UniProtKB-KW"/>
</dbReference>
<feature type="binding site" evidence="8">
    <location>
        <position position="307"/>
    </location>
    <ligand>
        <name>Zn(2+)</name>
        <dbReference type="ChEBI" id="CHEBI:29105"/>
        <label>1</label>
    </ligand>
</feature>
<dbReference type="Gene3D" id="3.30.40.10">
    <property type="entry name" value="Zinc/RING finger domain, C3HC4 (zinc finger)"/>
    <property type="match status" value="1"/>
</dbReference>
<evidence type="ECO:0000256" key="9">
    <source>
        <dbReference type="PROSITE-ProRule" id="PRU00146"/>
    </source>
</evidence>
<dbReference type="GO" id="GO:0005634">
    <property type="term" value="C:nucleus"/>
    <property type="evidence" value="ECO:0007669"/>
    <property type="project" value="UniProtKB-SubCell"/>
</dbReference>
<dbReference type="GO" id="GO:0008270">
    <property type="term" value="F:zinc ion binding"/>
    <property type="evidence" value="ECO:0007669"/>
    <property type="project" value="UniProtKB-KW"/>
</dbReference>
<feature type="site" description="Histone H3K4me3 binding" evidence="7">
    <location>
        <position position="294"/>
    </location>
</feature>
<comment type="subunit">
    <text evidence="10">Component of an histone acetyltransferase complex. Interacts with H3K4me3 and to a lesser extent with H3K4me2.</text>
</comment>
<dbReference type="Pfam" id="PF12998">
    <property type="entry name" value="ING"/>
    <property type="match status" value="2"/>
</dbReference>
<dbReference type="Proteomes" id="UP000383932">
    <property type="component" value="Unassembled WGS sequence"/>
</dbReference>
<dbReference type="SMART" id="SM00249">
    <property type="entry name" value="PHD"/>
    <property type="match status" value="1"/>
</dbReference>
<evidence type="ECO:0000259" key="13">
    <source>
        <dbReference type="PROSITE" id="PS50016"/>
    </source>
</evidence>
<evidence type="ECO:0000256" key="7">
    <source>
        <dbReference type="PIRSR" id="PIRSR628651-50"/>
    </source>
</evidence>
<gene>
    <name evidence="14" type="ORF">CTheo_314</name>
</gene>
<dbReference type="InterPro" id="IPR019787">
    <property type="entry name" value="Znf_PHD-finger"/>
</dbReference>
<dbReference type="PROSITE" id="PS50016">
    <property type="entry name" value="ZF_PHD_2"/>
    <property type="match status" value="1"/>
</dbReference>
<dbReference type="GO" id="GO:0000785">
    <property type="term" value="C:chromatin"/>
    <property type="evidence" value="ECO:0007669"/>
    <property type="project" value="UniProtKB-ARBA"/>
</dbReference>
<proteinExistence type="inferred from homology"/>
<dbReference type="CDD" id="cd16858">
    <property type="entry name" value="ING_ING3_Yng2p"/>
    <property type="match status" value="1"/>
</dbReference>
<dbReference type="InterPro" id="IPR024610">
    <property type="entry name" value="ING_N_histone-binding"/>
</dbReference>
<evidence type="ECO:0000313" key="15">
    <source>
        <dbReference type="Proteomes" id="UP000383932"/>
    </source>
</evidence>